<keyword evidence="2" id="KW-1185">Reference proteome</keyword>
<dbReference type="EMBL" id="CP003651">
    <property type="protein sequence ID" value="AFL96214.1"/>
    <property type="molecule type" value="Genomic_DNA"/>
</dbReference>
<organism evidence="1 2">
    <name type="scientific">Thermococcus cleftensis (strain DSM 27260 / KACC 17922 / CL1)</name>
    <dbReference type="NCBI Taxonomy" id="163003"/>
    <lineage>
        <taxon>Archaea</taxon>
        <taxon>Methanobacteriati</taxon>
        <taxon>Methanobacteriota</taxon>
        <taxon>Thermococci</taxon>
        <taxon>Thermococcales</taxon>
        <taxon>Thermococcaceae</taxon>
        <taxon>Thermococcus</taxon>
    </lineage>
</organism>
<evidence type="ECO:0000313" key="1">
    <source>
        <dbReference type="EMBL" id="AFL96214.1"/>
    </source>
</evidence>
<accession>I3ZWY0</accession>
<protein>
    <submittedName>
        <fullName evidence="1">Uncharacterized protein</fullName>
    </submittedName>
</protein>
<name>I3ZWY0_THECF</name>
<dbReference type="HOGENOM" id="CLU_2662166_0_0_2"/>
<reference evidence="1 2" key="1">
    <citation type="journal article" date="2012" name="J. Bacteriol.">
        <title>Complete Genome Sequence of the Hyperthermophilic Archaeon Thermococcus sp. Strain CL1, Isolated from a Paralvinella sp. Polychaete Worm Collected from a Hydrothermal Vent.</title>
        <authorList>
            <person name="Jung J.H."/>
            <person name="Holden J.F."/>
            <person name="Seo D.H."/>
            <person name="Park K.H."/>
            <person name="Shin H."/>
            <person name="Ryu S."/>
            <person name="Lee J.H."/>
            <person name="Park C.S."/>
        </authorList>
    </citation>
    <scope>NUCLEOTIDE SEQUENCE [LARGE SCALE GENOMIC DNA]</scope>
    <source>
        <strain evidence="2">DSM 27260 / KACC 17922 / CL1</strain>
    </source>
</reference>
<dbReference type="Proteomes" id="UP000006064">
    <property type="component" value="Chromosome"/>
</dbReference>
<evidence type="ECO:0000313" key="2">
    <source>
        <dbReference type="Proteomes" id="UP000006064"/>
    </source>
</evidence>
<sequence>MVETRKCPLCGGTMIKAKGETLKSSVVPPWKSGLQSWKSPGIDAGVWICLDCGVVLHYIKKEDAQILKEEFEKMTGNAGPGEG</sequence>
<dbReference type="AlphaFoldDB" id="I3ZWY0"/>
<gene>
    <name evidence="1" type="ORF">CL1_2021</name>
</gene>
<dbReference type="KEGG" id="thm:CL1_2021"/>
<dbReference type="STRING" id="163003.CL1_2021"/>
<proteinExistence type="predicted"/>